<name>A0AC34QRL6_9BILA</name>
<protein>
    <submittedName>
        <fullName evidence="2">Glutaryl-CoA dehydrogenase</fullName>
    </submittedName>
</protein>
<proteinExistence type="predicted"/>
<reference evidence="2" key="1">
    <citation type="submission" date="2022-11" db="UniProtKB">
        <authorList>
            <consortium name="WormBaseParasite"/>
        </authorList>
    </citation>
    <scope>IDENTIFICATION</scope>
</reference>
<organism evidence="1 2">
    <name type="scientific">Panagrolaimus sp. JU765</name>
    <dbReference type="NCBI Taxonomy" id="591449"/>
    <lineage>
        <taxon>Eukaryota</taxon>
        <taxon>Metazoa</taxon>
        <taxon>Ecdysozoa</taxon>
        <taxon>Nematoda</taxon>
        <taxon>Chromadorea</taxon>
        <taxon>Rhabditida</taxon>
        <taxon>Tylenchina</taxon>
        <taxon>Panagrolaimomorpha</taxon>
        <taxon>Panagrolaimoidea</taxon>
        <taxon>Panagrolaimidae</taxon>
        <taxon>Panagrolaimus</taxon>
    </lineage>
</organism>
<accession>A0AC34QRL6</accession>
<evidence type="ECO:0000313" key="1">
    <source>
        <dbReference type="Proteomes" id="UP000887576"/>
    </source>
</evidence>
<dbReference type="Proteomes" id="UP000887576">
    <property type="component" value="Unplaced"/>
</dbReference>
<dbReference type="WBParaSite" id="JU765_v2.g18613.t1">
    <property type="protein sequence ID" value="JU765_v2.g18613.t1"/>
    <property type="gene ID" value="JU765_v2.g18613"/>
</dbReference>
<evidence type="ECO:0000313" key="2">
    <source>
        <dbReference type="WBParaSite" id="JU765_v2.g18613.t1"/>
    </source>
</evidence>
<sequence>MLSKITTRLVKTSNFPRFVRHNATYTYEDFFGLHEQLTEEENALRIQAHEYCQKKLLPRVTKAFREEAHDPTLIPEMGAMGLLGAPYEGYGCAGVSTVGYGLLAREVERVDSGYRSTMSVQTSLVIGPIYNYGTEEQKQKYIPDLASGKKIGAFGLTEPNHGSNPAGMETKAKWDESSKTYKLSGTKTWISNSPVADVFVVWARSDRHNNAIKGFILERGMKGLTTPKIGGKLSLRASVTGQIAMDEVQIPEGNLLPKAEGLAGPFGCLNNARLGIAWGALGAAEACFHYAREYALERLGHSLP</sequence>